<comment type="caution">
    <text evidence="1">The sequence shown here is derived from an EMBL/GenBank/DDBJ whole genome shotgun (WGS) entry which is preliminary data.</text>
</comment>
<accession>A0A6S7HJP8</accession>
<evidence type="ECO:0000313" key="2">
    <source>
        <dbReference type="Proteomes" id="UP001152795"/>
    </source>
</evidence>
<protein>
    <submittedName>
        <fullName evidence="1">Uncharacterized protein</fullName>
    </submittedName>
</protein>
<dbReference type="EMBL" id="CACRXK020005049">
    <property type="protein sequence ID" value="CAB4004926.1"/>
    <property type="molecule type" value="Genomic_DNA"/>
</dbReference>
<dbReference type="Proteomes" id="UP001152795">
    <property type="component" value="Unassembled WGS sequence"/>
</dbReference>
<evidence type="ECO:0000313" key="1">
    <source>
        <dbReference type="EMBL" id="CAB4004926.1"/>
    </source>
</evidence>
<sequence length="279" mass="30937">MGRRRLEEGFILFAALEVNDEYSLALESIPYDKTELAKIVVEQCESVFYKKWTDHICDVPGCKSVVVIDGNMKNARQVCSCLDVGELHFDGMSGSILVGCQNTPGKKSRFCDVHKDAACALKDDWSSMTDSIEQKPTSGVLESDDTDVLPIKVLNERETRQGKFYEVLWSNLLKTWVKKANLPKKVLDVITTGGVYSHVTKDKREFGQRLSVLEECLTANNGDAGSHVLRSSGFAVADPADDQVVGEKGVRILNCGTEKGKHKCKNRRTAGLAPWCYLL</sequence>
<proteinExistence type="predicted"/>
<gene>
    <name evidence="1" type="ORF">PACLA_8A003465</name>
</gene>
<dbReference type="AlphaFoldDB" id="A0A6S7HJP8"/>
<name>A0A6S7HJP8_PARCT</name>
<reference evidence="1" key="1">
    <citation type="submission" date="2020-04" db="EMBL/GenBank/DDBJ databases">
        <authorList>
            <person name="Alioto T."/>
            <person name="Alioto T."/>
            <person name="Gomez Garrido J."/>
        </authorList>
    </citation>
    <scope>NUCLEOTIDE SEQUENCE</scope>
    <source>
        <strain evidence="1">A484AB</strain>
    </source>
</reference>
<keyword evidence="2" id="KW-1185">Reference proteome</keyword>
<organism evidence="1 2">
    <name type="scientific">Paramuricea clavata</name>
    <name type="common">Red gorgonian</name>
    <name type="synonym">Violescent sea-whip</name>
    <dbReference type="NCBI Taxonomy" id="317549"/>
    <lineage>
        <taxon>Eukaryota</taxon>
        <taxon>Metazoa</taxon>
        <taxon>Cnidaria</taxon>
        <taxon>Anthozoa</taxon>
        <taxon>Octocorallia</taxon>
        <taxon>Malacalcyonacea</taxon>
        <taxon>Plexauridae</taxon>
        <taxon>Paramuricea</taxon>
    </lineage>
</organism>
<dbReference type="OrthoDB" id="5955232at2759"/>